<sequence>MTARQDIRAVLVEQTATRSGGLLRLGVGPEAPLWMVQLGRRMQDVARDDGPARDDADVPRRVARGFA</sequence>
<dbReference type="RefSeq" id="WP_344431142.1">
    <property type="nucleotide sequence ID" value="NZ_BAAANN010000057.1"/>
</dbReference>
<accession>A0ABN2SQT1</accession>
<gene>
    <name evidence="2" type="ORF">GCM10009754_81670</name>
</gene>
<reference evidence="2 3" key="1">
    <citation type="journal article" date="2019" name="Int. J. Syst. Evol. Microbiol.">
        <title>The Global Catalogue of Microorganisms (GCM) 10K type strain sequencing project: providing services to taxonomists for standard genome sequencing and annotation.</title>
        <authorList>
            <consortium name="The Broad Institute Genomics Platform"/>
            <consortium name="The Broad Institute Genome Sequencing Center for Infectious Disease"/>
            <person name="Wu L."/>
            <person name="Ma J."/>
        </authorList>
    </citation>
    <scope>NUCLEOTIDE SEQUENCE [LARGE SCALE GENOMIC DNA]</scope>
    <source>
        <strain evidence="2 3">JCM 14545</strain>
    </source>
</reference>
<evidence type="ECO:0000256" key="1">
    <source>
        <dbReference type="SAM" id="MobiDB-lite"/>
    </source>
</evidence>
<feature type="region of interest" description="Disordered" evidence="1">
    <location>
        <begin position="45"/>
        <end position="67"/>
    </location>
</feature>
<evidence type="ECO:0000313" key="3">
    <source>
        <dbReference type="Proteomes" id="UP001501116"/>
    </source>
</evidence>
<evidence type="ECO:0000313" key="2">
    <source>
        <dbReference type="EMBL" id="GAA1990887.1"/>
    </source>
</evidence>
<keyword evidence="3" id="KW-1185">Reference proteome</keyword>
<organism evidence="2 3">
    <name type="scientific">Amycolatopsis minnesotensis</name>
    <dbReference type="NCBI Taxonomy" id="337894"/>
    <lineage>
        <taxon>Bacteria</taxon>
        <taxon>Bacillati</taxon>
        <taxon>Actinomycetota</taxon>
        <taxon>Actinomycetes</taxon>
        <taxon>Pseudonocardiales</taxon>
        <taxon>Pseudonocardiaceae</taxon>
        <taxon>Amycolatopsis</taxon>
    </lineage>
</organism>
<dbReference type="Proteomes" id="UP001501116">
    <property type="component" value="Unassembled WGS sequence"/>
</dbReference>
<comment type="caution">
    <text evidence="2">The sequence shown here is derived from an EMBL/GenBank/DDBJ whole genome shotgun (WGS) entry which is preliminary data.</text>
</comment>
<protein>
    <submittedName>
        <fullName evidence="2">Uncharacterized protein</fullName>
    </submittedName>
</protein>
<feature type="compositionally biased region" description="Basic and acidic residues" evidence="1">
    <location>
        <begin position="45"/>
        <end position="60"/>
    </location>
</feature>
<proteinExistence type="predicted"/>
<dbReference type="EMBL" id="BAAANN010000057">
    <property type="protein sequence ID" value="GAA1990887.1"/>
    <property type="molecule type" value="Genomic_DNA"/>
</dbReference>
<name>A0ABN2SQT1_9PSEU</name>